<sequence length="688" mass="74582">MASSPRADSTPYYGAERLVLSIDIGNSFSSVSLQHLTFGCIPANNIRTVASYPSFPTSTSIPPLPSRHPSAIYYDRRDQARAFGAEVTTPLARERAKAEGWILVERFKLQMKPPPPSTGKREGKEVKKLAKKSKPPPPSASLNSLAASSTVSVDSAGLLTAPGAVGSPLTRSVTPESLVDAAMENEGWEVLEEPSPSVKGGKKMMAYEGPRLATIYAALLKHLVACAHAWFAETTPSGEEIFVRLWSSAIFILTHPADWGSTETAQLREGMEQAGLLPKGFEVGRLVFVKEPTATVFFARRHTRNADSTWLKEGASFAICDAAECGTSIMGFTVSSHEPKLKLRAYEAVSRLPVGASTVTSAFSSLLSKRLGKSKFNKPNHVQVIMDEFEIKVKTKFSRAADVGEEGFRLRIASEGEDKSAGISGGCMRFSGQEIEDLFRPTVDAIIVRLSSILPRGSATSILLSGGFGESPYVQSRLSSAFTPSGISLIIPEIPSHTAVAEGAARFYFSESVGRRKCRFEIGISTAVGWSENWEMGMEREIFTSVSGTRYILGKWTAVVKQGTVLDPFEAVEKVYNVKHVLSSTDTTLSVDLFAHDPASEPATDGWMTDLKGTAYSSYTSLGTVSTDLASLVAISPVRGAEEGKQWAQLDLKLIFYVGKSSLEACVSWEELGKEKRGEPIQIPDEYW</sequence>
<gene>
    <name evidence="2" type="ORF">BCR35DRAFT_354862</name>
</gene>
<proteinExistence type="predicted"/>
<dbReference type="PANTHER" id="PTHR14187:SF5">
    <property type="entry name" value="HEAT SHOCK 70 KDA PROTEIN 12A"/>
    <property type="match status" value="1"/>
</dbReference>
<feature type="compositionally biased region" description="Basic and acidic residues" evidence="1">
    <location>
        <begin position="119"/>
        <end position="128"/>
    </location>
</feature>
<dbReference type="Gene3D" id="3.30.420.40">
    <property type="match status" value="2"/>
</dbReference>
<evidence type="ECO:0000256" key="1">
    <source>
        <dbReference type="SAM" id="MobiDB-lite"/>
    </source>
</evidence>
<dbReference type="AlphaFoldDB" id="A0A1Y2E5T6"/>
<accession>A0A1Y2E5T6</accession>
<organism evidence="2 3">
    <name type="scientific">Leucosporidium creatinivorum</name>
    <dbReference type="NCBI Taxonomy" id="106004"/>
    <lineage>
        <taxon>Eukaryota</taxon>
        <taxon>Fungi</taxon>
        <taxon>Dikarya</taxon>
        <taxon>Basidiomycota</taxon>
        <taxon>Pucciniomycotina</taxon>
        <taxon>Microbotryomycetes</taxon>
        <taxon>Leucosporidiales</taxon>
        <taxon>Leucosporidium</taxon>
    </lineage>
</organism>
<dbReference type="OrthoDB" id="2963168at2759"/>
<dbReference type="SUPFAM" id="SSF53067">
    <property type="entry name" value="Actin-like ATPase domain"/>
    <property type="match status" value="1"/>
</dbReference>
<dbReference type="STRING" id="106004.A0A1Y2E5T6"/>
<dbReference type="PANTHER" id="PTHR14187">
    <property type="entry name" value="ALPHA KINASE/ELONGATION FACTOR 2 KINASE"/>
    <property type="match status" value="1"/>
</dbReference>
<name>A0A1Y2E5T6_9BASI</name>
<dbReference type="Proteomes" id="UP000193467">
    <property type="component" value="Unassembled WGS sequence"/>
</dbReference>
<evidence type="ECO:0000313" key="2">
    <source>
        <dbReference type="EMBL" id="ORY66636.1"/>
    </source>
</evidence>
<feature type="region of interest" description="Disordered" evidence="1">
    <location>
        <begin position="111"/>
        <end position="145"/>
    </location>
</feature>
<dbReference type="InParanoid" id="A0A1Y2E5T6"/>
<dbReference type="Gene3D" id="3.90.640.10">
    <property type="entry name" value="Actin, Chain A, domain 4"/>
    <property type="match status" value="1"/>
</dbReference>
<dbReference type="CDD" id="cd10170">
    <property type="entry name" value="ASKHA_NBD_HSP70"/>
    <property type="match status" value="1"/>
</dbReference>
<comment type="caution">
    <text evidence="2">The sequence shown here is derived from an EMBL/GenBank/DDBJ whole genome shotgun (WGS) entry which is preliminary data.</text>
</comment>
<keyword evidence="3" id="KW-1185">Reference proteome</keyword>
<protein>
    <submittedName>
        <fullName evidence="2">Proteophosphoglycan ppg4</fullName>
    </submittedName>
</protein>
<dbReference type="InterPro" id="IPR043129">
    <property type="entry name" value="ATPase_NBD"/>
</dbReference>
<dbReference type="EMBL" id="MCGR01000063">
    <property type="protein sequence ID" value="ORY66636.1"/>
    <property type="molecule type" value="Genomic_DNA"/>
</dbReference>
<reference evidence="2 3" key="1">
    <citation type="submission" date="2016-07" db="EMBL/GenBank/DDBJ databases">
        <title>Pervasive Adenine N6-methylation of Active Genes in Fungi.</title>
        <authorList>
            <consortium name="DOE Joint Genome Institute"/>
            <person name="Mondo S.J."/>
            <person name="Dannebaum R.O."/>
            <person name="Kuo R.C."/>
            <person name="Labutti K."/>
            <person name="Haridas S."/>
            <person name="Kuo A."/>
            <person name="Salamov A."/>
            <person name="Ahrendt S.R."/>
            <person name="Lipzen A."/>
            <person name="Sullivan W."/>
            <person name="Andreopoulos W.B."/>
            <person name="Clum A."/>
            <person name="Lindquist E."/>
            <person name="Daum C."/>
            <person name="Ramamoorthy G.K."/>
            <person name="Gryganskyi A."/>
            <person name="Culley D."/>
            <person name="Magnuson J.K."/>
            <person name="James T.Y."/>
            <person name="O'Malley M.A."/>
            <person name="Stajich J.E."/>
            <person name="Spatafora J.W."/>
            <person name="Visel A."/>
            <person name="Grigoriev I.V."/>
        </authorList>
    </citation>
    <scope>NUCLEOTIDE SEQUENCE [LARGE SCALE GENOMIC DNA]</scope>
    <source>
        <strain evidence="2 3">62-1032</strain>
    </source>
</reference>
<evidence type="ECO:0000313" key="3">
    <source>
        <dbReference type="Proteomes" id="UP000193467"/>
    </source>
</evidence>